<dbReference type="GO" id="GO:0003677">
    <property type="term" value="F:DNA binding"/>
    <property type="evidence" value="ECO:0007669"/>
    <property type="project" value="InterPro"/>
</dbReference>
<proteinExistence type="predicted"/>
<dbReference type="RefSeq" id="WP_235843821.1">
    <property type="nucleotide sequence ID" value="NZ_CAUERS010000113.1"/>
</dbReference>
<gene>
    <name evidence="2" type="ORF">CHK_1477</name>
</gene>
<dbReference type="SUPFAM" id="SSF47413">
    <property type="entry name" value="lambda repressor-like DNA-binding domains"/>
    <property type="match status" value="1"/>
</dbReference>
<dbReference type="AlphaFoldDB" id="A0A0M2NLH0"/>
<dbReference type="Proteomes" id="UP000034076">
    <property type="component" value="Unassembled WGS sequence"/>
</dbReference>
<comment type="caution">
    <text evidence="2">The sequence shown here is derived from an EMBL/GenBank/DDBJ whole genome shotgun (WGS) entry which is preliminary data.</text>
</comment>
<organism evidence="2 3">
    <name type="scientific">Christensenella hongkongensis</name>
    <dbReference type="NCBI Taxonomy" id="270498"/>
    <lineage>
        <taxon>Bacteria</taxon>
        <taxon>Bacillati</taxon>
        <taxon>Bacillota</taxon>
        <taxon>Clostridia</taxon>
        <taxon>Christensenellales</taxon>
        <taxon>Christensenellaceae</taxon>
        <taxon>Christensenella</taxon>
    </lineage>
</organism>
<dbReference type="STRING" id="270498.CHK_1477"/>
<feature type="domain" description="HTH cro/C1-type" evidence="1">
    <location>
        <begin position="19"/>
        <end position="80"/>
    </location>
</feature>
<name>A0A0M2NLH0_9FIRM</name>
<dbReference type="Gene3D" id="1.10.260.40">
    <property type="entry name" value="lambda repressor-like DNA-binding domains"/>
    <property type="match status" value="1"/>
</dbReference>
<keyword evidence="3" id="KW-1185">Reference proteome</keyword>
<reference evidence="2 3" key="1">
    <citation type="submission" date="2015-04" db="EMBL/GenBank/DDBJ databases">
        <title>Draft genome sequence of bacteremic isolate Catabacter hongkongensis type strain HKU16T.</title>
        <authorList>
            <person name="Lau S.K."/>
            <person name="Teng J.L."/>
            <person name="Huang Y."/>
            <person name="Curreem S.O."/>
            <person name="Tsui S.K."/>
            <person name="Woo P.C."/>
        </authorList>
    </citation>
    <scope>NUCLEOTIDE SEQUENCE [LARGE SCALE GENOMIC DNA]</scope>
    <source>
        <strain evidence="2 3">HKU16</strain>
    </source>
</reference>
<dbReference type="EMBL" id="LAYJ01000088">
    <property type="protein sequence ID" value="KKI51090.1"/>
    <property type="molecule type" value="Genomic_DNA"/>
</dbReference>
<dbReference type="InterPro" id="IPR010982">
    <property type="entry name" value="Lambda_DNA-bd_dom_sf"/>
</dbReference>
<sequence length="80" mass="9440">MKEYDSVLAMKDYGKIVIKLDKIMDDQNITRNKLASLTDVRFEVIDRLYRGNLERIDLDILARVCFVLKCEVKDILEFVK</sequence>
<protein>
    <recommendedName>
        <fullName evidence="1">HTH cro/C1-type domain-containing protein</fullName>
    </recommendedName>
</protein>
<evidence type="ECO:0000313" key="3">
    <source>
        <dbReference type="Proteomes" id="UP000034076"/>
    </source>
</evidence>
<dbReference type="Pfam" id="PF13443">
    <property type="entry name" value="HTH_26"/>
    <property type="match status" value="1"/>
</dbReference>
<evidence type="ECO:0000313" key="2">
    <source>
        <dbReference type="EMBL" id="KKI51090.1"/>
    </source>
</evidence>
<dbReference type="InterPro" id="IPR001387">
    <property type="entry name" value="Cro/C1-type_HTH"/>
</dbReference>
<evidence type="ECO:0000259" key="1">
    <source>
        <dbReference type="Pfam" id="PF13443"/>
    </source>
</evidence>
<accession>A0A0M2NLH0</accession>